<dbReference type="STRING" id="36874.HQ34_00650"/>
<dbReference type="OrthoDB" id="9781180at2"/>
<dbReference type="Gene3D" id="3.40.50.300">
    <property type="entry name" value="P-loop containing nucleotide triphosphate hydrolases"/>
    <property type="match status" value="1"/>
</dbReference>
<protein>
    <recommendedName>
        <fullName evidence="3">Cytidylate kinase</fullName>
    </recommendedName>
</protein>
<reference evidence="1 2" key="1">
    <citation type="submission" date="2014-08" db="EMBL/GenBank/DDBJ databases">
        <title>Porphyromonas cangingivalis strain:COT-109_OH1386 Genome sequencing.</title>
        <authorList>
            <person name="Wallis C."/>
            <person name="Deusch O."/>
            <person name="O'Flynn C."/>
            <person name="Davis I."/>
            <person name="Jospin G."/>
            <person name="Darling A.E."/>
            <person name="Coil D.A."/>
            <person name="Alexiev A."/>
            <person name="Horsfall A."/>
            <person name="Kirkwood N."/>
            <person name="Harris S."/>
            <person name="Eisen J.A."/>
        </authorList>
    </citation>
    <scope>NUCLEOTIDE SEQUENCE [LARGE SCALE GENOMIC DNA]</scope>
    <source>
        <strain evidence="2">COT-109 OH1386</strain>
    </source>
</reference>
<evidence type="ECO:0000313" key="2">
    <source>
        <dbReference type="Proteomes" id="UP000030125"/>
    </source>
</evidence>
<gene>
    <name evidence="1" type="ORF">HQ35_05935</name>
</gene>
<keyword evidence="2" id="KW-1185">Reference proteome</keyword>
<evidence type="ECO:0000313" key="1">
    <source>
        <dbReference type="EMBL" id="KGN80232.1"/>
    </source>
</evidence>
<dbReference type="SUPFAM" id="SSF52540">
    <property type="entry name" value="P-loop containing nucleoside triphosphate hydrolases"/>
    <property type="match status" value="1"/>
</dbReference>
<dbReference type="EMBL" id="JQJD01000043">
    <property type="protein sequence ID" value="KGN80232.1"/>
    <property type="molecule type" value="Genomic_DNA"/>
</dbReference>
<name>A0A0A2ER98_PORCN</name>
<dbReference type="RefSeq" id="WP_036851729.1">
    <property type="nucleotide sequence ID" value="NZ_JQJD01000043.1"/>
</dbReference>
<dbReference type="Proteomes" id="UP000030125">
    <property type="component" value="Unassembled WGS sequence"/>
</dbReference>
<dbReference type="AlphaFoldDB" id="A0A0A2ER98"/>
<dbReference type="Pfam" id="PF13189">
    <property type="entry name" value="Cytidylate_kin2"/>
    <property type="match status" value="1"/>
</dbReference>
<accession>A0A0A2ER98</accession>
<sequence>MTTTSSPNYFITIGRSYGSGGLALAEAISKALGIPMYDKNLLDLTAKETNIQADILRKVDERNTRAFPYIYDSGYPMTNAFYTYTSGFLSDESLFARQCATIEHLATQGPAVFVGRCSDYVLREQPRLISIFVTDDMERRAARVMERLSISKEEAIEKIERVDKERKEYYLYYTTREWGVADNYDLCVRLSKFGTDCVVRMVRDLVSRLTQVP</sequence>
<proteinExistence type="predicted"/>
<organism evidence="1 2">
    <name type="scientific">Porphyromonas cangingivalis</name>
    <dbReference type="NCBI Taxonomy" id="36874"/>
    <lineage>
        <taxon>Bacteria</taxon>
        <taxon>Pseudomonadati</taxon>
        <taxon>Bacteroidota</taxon>
        <taxon>Bacteroidia</taxon>
        <taxon>Bacteroidales</taxon>
        <taxon>Porphyromonadaceae</taxon>
        <taxon>Porphyromonas</taxon>
    </lineage>
</organism>
<comment type="caution">
    <text evidence="1">The sequence shown here is derived from an EMBL/GenBank/DDBJ whole genome shotgun (WGS) entry which is preliminary data.</text>
</comment>
<dbReference type="eggNOG" id="COG1102">
    <property type="taxonomic scope" value="Bacteria"/>
</dbReference>
<evidence type="ECO:0008006" key="3">
    <source>
        <dbReference type="Google" id="ProtNLM"/>
    </source>
</evidence>
<dbReference type="InterPro" id="IPR027417">
    <property type="entry name" value="P-loop_NTPase"/>
</dbReference>